<gene>
    <name evidence="1" type="ORF">MRB53_018363</name>
</gene>
<keyword evidence="2" id="KW-1185">Reference proteome</keyword>
<accession>A0ACC2M8M0</accession>
<evidence type="ECO:0000313" key="2">
    <source>
        <dbReference type="Proteomes" id="UP001234297"/>
    </source>
</evidence>
<organism evidence="1 2">
    <name type="scientific">Persea americana</name>
    <name type="common">Avocado</name>
    <dbReference type="NCBI Taxonomy" id="3435"/>
    <lineage>
        <taxon>Eukaryota</taxon>
        <taxon>Viridiplantae</taxon>
        <taxon>Streptophyta</taxon>
        <taxon>Embryophyta</taxon>
        <taxon>Tracheophyta</taxon>
        <taxon>Spermatophyta</taxon>
        <taxon>Magnoliopsida</taxon>
        <taxon>Magnoliidae</taxon>
        <taxon>Laurales</taxon>
        <taxon>Lauraceae</taxon>
        <taxon>Persea</taxon>
    </lineage>
</organism>
<name>A0ACC2M8M0_PERAE</name>
<comment type="caution">
    <text evidence="1">The sequence shown here is derived from an EMBL/GenBank/DDBJ whole genome shotgun (WGS) entry which is preliminary data.</text>
</comment>
<dbReference type="Proteomes" id="UP001234297">
    <property type="component" value="Chromosome 5"/>
</dbReference>
<dbReference type="EMBL" id="CM056813">
    <property type="protein sequence ID" value="KAJ8641669.1"/>
    <property type="molecule type" value="Genomic_DNA"/>
</dbReference>
<proteinExistence type="predicted"/>
<protein>
    <submittedName>
        <fullName evidence="1">Uncharacterized protein</fullName>
    </submittedName>
</protein>
<sequence length="280" mass="30864">MLASSQLFFSFEANEKNGVRDFFTESSNWTLSPRISFSHNLNQSDAIPVDPNRPHLDPSPDFDFCAHETSDHESSSADELFSDGKILPLQFKSPVVFVVGPITEEPPTTTPTSSQPSPPALQGRKKESLKEIMAEKPAGLKSFCFFRRSSSLNSGNKHRPSSIWSLQLLSRSNSTGSTDQNPKNPILKDTQKAFVQKPLSHSNSKTKSGSGPLQKPPLKKNSSMGKTQFRSYGNGVGFSPVLNIPPPYIPKGTTSLFGLGYFCNRKERKTKKKSFPPNAQ</sequence>
<evidence type="ECO:0000313" key="1">
    <source>
        <dbReference type="EMBL" id="KAJ8641669.1"/>
    </source>
</evidence>
<reference evidence="1 2" key="1">
    <citation type="journal article" date="2022" name="Hortic Res">
        <title>A haplotype resolved chromosomal level avocado genome allows analysis of novel avocado genes.</title>
        <authorList>
            <person name="Nath O."/>
            <person name="Fletcher S.J."/>
            <person name="Hayward A."/>
            <person name="Shaw L.M."/>
            <person name="Masouleh A.K."/>
            <person name="Furtado A."/>
            <person name="Henry R.J."/>
            <person name="Mitter N."/>
        </authorList>
    </citation>
    <scope>NUCLEOTIDE SEQUENCE [LARGE SCALE GENOMIC DNA]</scope>
    <source>
        <strain evidence="2">cv. Hass</strain>
    </source>
</reference>